<proteinExistence type="predicted"/>
<feature type="chain" id="PRO_5007568581" description="Secreted protein" evidence="1">
    <location>
        <begin position="21"/>
        <end position="81"/>
    </location>
</feature>
<comment type="caution">
    <text evidence="2">The sequence shown here is derived from an EMBL/GenBank/DDBJ whole genome shotgun (WGS) entry which is preliminary data.</text>
</comment>
<keyword evidence="1" id="KW-0732">Signal</keyword>
<evidence type="ECO:0008006" key="4">
    <source>
        <dbReference type="Google" id="ProtNLM"/>
    </source>
</evidence>
<protein>
    <recommendedName>
        <fullName evidence="4">Secreted protein</fullName>
    </recommendedName>
</protein>
<feature type="signal peptide" evidence="1">
    <location>
        <begin position="1"/>
        <end position="20"/>
    </location>
</feature>
<evidence type="ECO:0000313" key="2">
    <source>
        <dbReference type="EMBL" id="KYF85854.1"/>
    </source>
</evidence>
<reference evidence="2 3" key="1">
    <citation type="submission" date="2014-02" db="EMBL/GenBank/DDBJ databases">
        <title>The small core and large imbalanced accessory genome model reveals a collaborative survival strategy of Sorangium cellulosum strains in nature.</title>
        <authorList>
            <person name="Han K."/>
            <person name="Peng R."/>
            <person name="Blom J."/>
            <person name="Li Y.-Z."/>
        </authorList>
    </citation>
    <scope>NUCLEOTIDE SEQUENCE [LARGE SCALE GENOMIC DNA]</scope>
    <source>
        <strain evidence="2 3">So0011-07</strain>
    </source>
</reference>
<evidence type="ECO:0000313" key="3">
    <source>
        <dbReference type="Proteomes" id="UP000075635"/>
    </source>
</evidence>
<dbReference type="Proteomes" id="UP000075635">
    <property type="component" value="Unassembled WGS sequence"/>
</dbReference>
<dbReference type="AlphaFoldDB" id="A0A150S033"/>
<gene>
    <name evidence="2" type="ORF">BE17_40435</name>
</gene>
<name>A0A150S033_SORCE</name>
<organism evidence="2 3">
    <name type="scientific">Sorangium cellulosum</name>
    <name type="common">Polyangium cellulosum</name>
    <dbReference type="NCBI Taxonomy" id="56"/>
    <lineage>
        <taxon>Bacteria</taxon>
        <taxon>Pseudomonadati</taxon>
        <taxon>Myxococcota</taxon>
        <taxon>Polyangia</taxon>
        <taxon>Polyangiales</taxon>
        <taxon>Polyangiaceae</taxon>
        <taxon>Sorangium</taxon>
    </lineage>
</organism>
<evidence type="ECO:0000256" key="1">
    <source>
        <dbReference type="SAM" id="SignalP"/>
    </source>
</evidence>
<accession>A0A150S033</accession>
<sequence length="81" mass="8309">MHTRISLALAALMGAPACGAPDEATEPRADRDIQEGAEPIGVTQQRWSPIGLGCGLFMFGATMIASEISPAIPGEISGGRS</sequence>
<dbReference type="EMBL" id="JEMB01001606">
    <property type="protein sequence ID" value="KYF85854.1"/>
    <property type="molecule type" value="Genomic_DNA"/>
</dbReference>